<keyword evidence="4" id="KW-1185">Reference proteome</keyword>
<feature type="compositionally biased region" description="Polar residues" evidence="2">
    <location>
        <begin position="37"/>
        <end position="49"/>
    </location>
</feature>
<sequence>MSSRQSHQAYFQDSFNPHQQRQPRNQPQTKQYKGYQSECQNSQRISPDRSSYIARDDQSPSQYNPQYSQYQYDWYGSPEPKQREFQELNVSNIQKAQLQREKAQLQDNLKDLTYMELLAGSKKQNLNQSEIQSVQNDKQSNVPSQVMISPDSYYNQRVGQGSIINKNYNNENDSSSIQQQQTPYSKLGDVTLNQESSDQQYIRRQTMTLGELNASQEPAERQKLLDSYLYFNKNEQSPIRHEQSIDKDDEGLRPLSSIHYDGVKSVYQQELEILKYSIAQCQKQDKQIVPNFDQKENKLWESFSRSPSPETRNNQNQNILIENEYSPKKIQNISKPENILRNEIYMIMLKKQTQLPDNKQNINASQGQQLHQASFNNNMRSSAGFRSSVNNLDESSRLTYSKNVDDQTMQSPYSTKLRKSSYNGGIQPYEASNSPIFKQNVNFSEIREREIEESESSRIHGIPDDDIEKLRKENEMLRKNLNNMIENKSKGLAFAHNDQPSVQYFDQGSPSVTSNPYQRNLYNSAKLDYDISSKILSENARGVNQTQSQHHNISNSMQVQKEIQYQNPKDQQFAMLLNADEEYFRQITEEEEEEAERIRKEQYSSNSSPYKQLSYHQQVKKFRQDRQDEEQKMFSTEEKRINIQKRIIAEQRIKENPGLRGTLMQGLKLNLVKLQKQKYAENSKRSAQNQTPTKSNIQQRNNQAYQTPQKQRQAQEQQSV</sequence>
<accession>A0A078AYT4</accession>
<evidence type="ECO:0000256" key="1">
    <source>
        <dbReference type="SAM" id="Coils"/>
    </source>
</evidence>
<protein>
    <submittedName>
        <fullName evidence="3">Uncharacterized protein</fullName>
    </submittedName>
</protein>
<name>A0A078AYT4_STYLE</name>
<dbReference type="AlphaFoldDB" id="A0A078AYT4"/>
<organism evidence="3 4">
    <name type="scientific">Stylonychia lemnae</name>
    <name type="common">Ciliate</name>
    <dbReference type="NCBI Taxonomy" id="5949"/>
    <lineage>
        <taxon>Eukaryota</taxon>
        <taxon>Sar</taxon>
        <taxon>Alveolata</taxon>
        <taxon>Ciliophora</taxon>
        <taxon>Intramacronucleata</taxon>
        <taxon>Spirotrichea</taxon>
        <taxon>Stichotrichia</taxon>
        <taxon>Sporadotrichida</taxon>
        <taxon>Oxytrichidae</taxon>
        <taxon>Stylonychinae</taxon>
        <taxon>Stylonychia</taxon>
    </lineage>
</organism>
<feature type="coiled-coil region" evidence="1">
    <location>
        <begin position="88"/>
        <end position="115"/>
    </location>
</feature>
<feature type="region of interest" description="Disordered" evidence="2">
    <location>
        <begin position="678"/>
        <end position="720"/>
    </location>
</feature>
<feature type="compositionally biased region" description="Low complexity" evidence="2">
    <location>
        <begin position="16"/>
        <end position="28"/>
    </location>
</feature>
<feature type="region of interest" description="Disordered" evidence="2">
    <location>
        <begin position="1"/>
        <end position="66"/>
    </location>
</feature>
<evidence type="ECO:0000313" key="4">
    <source>
        <dbReference type="Proteomes" id="UP000039865"/>
    </source>
</evidence>
<evidence type="ECO:0000256" key="2">
    <source>
        <dbReference type="SAM" id="MobiDB-lite"/>
    </source>
</evidence>
<dbReference type="EMBL" id="CCKQ01014182">
    <property type="protein sequence ID" value="CDW85933.1"/>
    <property type="molecule type" value="Genomic_DNA"/>
</dbReference>
<evidence type="ECO:0000313" key="3">
    <source>
        <dbReference type="EMBL" id="CDW85933.1"/>
    </source>
</evidence>
<feature type="compositionally biased region" description="Polar residues" evidence="2">
    <location>
        <begin position="1"/>
        <end position="15"/>
    </location>
</feature>
<proteinExistence type="predicted"/>
<dbReference type="InParanoid" id="A0A078AYT4"/>
<feature type="compositionally biased region" description="Polar residues" evidence="2">
    <location>
        <begin position="603"/>
        <end position="613"/>
    </location>
</feature>
<dbReference type="Proteomes" id="UP000039865">
    <property type="component" value="Unassembled WGS sequence"/>
</dbReference>
<reference evidence="3 4" key="1">
    <citation type="submission" date="2014-06" db="EMBL/GenBank/DDBJ databases">
        <authorList>
            <person name="Swart Estienne"/>
        </authorList>
    </citation>
    <scope>NUCLEOTIDE SEQUENCE [LARGE SCALE GENOMIC DNA]</scope>
    <source>
        <strain evidence="3 4">130c</strain>
    </source>
</reference>
<feature type="region of interest" description="Disordered" evidence="2">
    <location>
        <begin position="164"/>
        <end position="184"/>
    </location>
</feature>
<feature type="region of interest" description="Disordered" evidence="2">
    <location>
        <begin position="591"/>
        <end position="613"/>
    </location>
</feature>
<gene>
    <name evidence="3" type="primary">Contig3914.g4180</name>
    <name evidence="3" type="ORF">STYLEM_15024</name>
</gene>
<feature type="compositionally biased region" description="Polar residues" evidence="2">
    <location>
        <begin position="685"/>
        <end position="720"/>
    </location>
</feature>
<keyword evidence="1" id="KW-0175">Coiled coil</keyword>